<dbReference type="OrthoDB" id="1730162at2"/>
<dbReference type="EMBL" id="FQVH01000022">
    <property type="protein sequence ID" value="SHF43713.1"/>
    <property type="molecule type" value="Genomic_DNA"/>
</dbReference>
<name>A0A1M5BM72_9THEO</name>
<evidence type="ECO:0000313" key="2">
    <source>
        <dbReference type="EMBL" id="SHF43713.1"/>
    </source>
</evidence>
<keyword evidence="1" id="KW-0472">Membrane</keyword>
<dbReference type="AlphaFoldDB" id="A0A1M5BM72"/>
<keyword evidence="1" id="KW-0812">Transmembrane</keyword>
<protein>
    <submittedName>
        <fullName evidence="2">F pilus assembly protein Type-IV secretion system</fullName>
    </submittedName>
</protein>
<evidence type="ECO:0000256" key="1">
    <source>
        <dbReference type="SAM" id="Phobius"/>
    </source>
</evidence>
<dbReference type="Proteomes" id="UP000184088">
    <property type="component" value="Unassembled WGS sequence"/>
</dbReference>
<reference evidence="2 3" key="1">
    <citation type="submission" date="2016-11" db="EMBL/GenBank/DDBJ databases">
        <authorList>
            <person name="Jaros S."/>
            <person name="Januszkiewicz K."/>
            <person name="Wedrychowicz H."/>
        </authorList>
    </citation>
    <scope>NUCLEOTIDE SEQUENCE [LARGE SCALE GENOMIC DNA]</scope>
    <source>
        <strain evidence="2 3">DSM 17918</strain>
    </source>
</reference>
<sequence length="276" mass="31755">MYILISVIFVILTIATIVGTWLYLHMQDKKLSSRSSYSNSQRRSRKERATERSSKNTLKNIWDIEDIRDGLIYLKNGMYAAVVQLGSIDIRLLSESEQEMIENILIRTALSFTDSVQFIAVTEKADAESVINAIYDNISSDDTVLNVKSFGAEMIEHLRALSRDRSVYTRRNYVVLGYYGPFEKVHEELSRRCAILINEMNSARISARRLDSEELLDFVYRFLNRNSNAKPSEMVQKGGLELYVTGPILNNRREDEMLAAIEDKNEDTESKDELKK</sequence>
<dbReference type="RefSeq" id="WP_073344587.1">
    <property type="nucleotide sequence ID" value="NZ_FQVH01000022.1"/>
</dbReference>
<keyword evidence="1" id="KW-1133">Transmembrane helix</keyword>
<feature type="transmembrane region" description="Helical" evidence="1">
    <location>
        <begin position="6"/>
        <end position="24"/>
    </location>
</feature>
<gene>
    <name evidence="2" type="ORF">SAMN02746089_01917</name>
</gene>
<accession>A0A1M5BM72</accession>
<evidence type="ECO:0000313" key="3">
    <source>
        <dbReference type="Proteomes" id="UP000184088"/>
    </source>
</evidence>
<dbReference type="STRING" id="1121256.SAMN02746089_01917"/>
<keyword evidence="3" id="KW-1185">Reference proteome</keyword>
<organism evidence="2 3">
    <name type="scientific">Caldanaerobius fijiensis DSM 17918</name>
    <dbReference type="NCBI Taxonomy" id="1121256"/>
    <lineage>
        <taxon>Bacteria</taxon>
        <taxon>Bacillati</taxon>
        <taxon>Bacillota</taxon>
        <taxon>Clostridia</taxon>
        <taxon>Thermoanaerobacterales</taxon>
        <taxon>Thermoanaerobacteraceae</taxon>
        <taxon>Caldanaerobius</taxon>
    </lineage>
</organism>
<proteinExistence type="predicted"/>